<dbReference type="PANTHER" id="PTHR44307">
    <property type="entry name" value="PHOSPHOETHANOLAMINE METHYLTRANSFERASE"/>
    <property type="match status" value="1"/>
</dbReference>
<evidence type="ECO:0000313" key="11">
    <source>
        <dbReference type="EMBL" id="KAF8822441.1"/>
    </source>
</evidence>
<comment type="caution">
    <text evidence="11">The sequence shown here is derived from an EMBL/GenBank/DDBJ whole genome shotgun (WGS) entry which is preliminary data.</text>
</comment>
<dbReference type="GO" id="GO:0008168">
    <property type="term" value="F:methyltransferase activity"/>
    <property type="evidence" value="ECO:0007669"/>
    <property type="project" value="UniProtKB-KW"/>
</dbReference>
<feature type="region of interest" description="Disordered" evidence="9">
    <location>
        <begin position="23"/>
        <end position="60"/>
    </location>
</feature>
<keyword evidence="12" id="KW-1185">Reference proteome</keyword>
<name>A0ABQ7JEK1_9APIC</name>
<protein>
    <recommendedName>
        <fullName evidence="5">phosphoethanolamine N-methyltransferase</fullName>
        <ecNumber evidence="5">2.1.1.103</ecNumber>
    </recommendedName>
</protein>
<keyword evidence="3 11" id="KW-0489">Methyltransferase</keyword>
<evidence type="ECO:0000256" key="7">
    <source>
        <dbReference type="ARBA" id="ARBA00047622"/>
    </source>
</evidence>
<evidence type="ECO:0000256" key="8">
    <source>
        <dbReference type="ARBA" id="ARBA00047841"/>
    </source>
</evidence>
<dbReference type="EC" id="2.1.1.103" evidence="5"/>
<evidence type="ECO:0000256" key="5">
    <source>
        <dbReference type="ARBA" id="ARBA00035674"/>
    </source>
</evidence>
<evidence type="ECO:0000256" key="1">
    <source>
        <dbReference type="ARBA" id="ARBA00004969"/>
    </source>
</evidence>
<evidence type="ECO:0000256" key="9">
    <source>
        <dbReference type="SAM" id="MobiDB-lite"/>
    </source>
</evidence>
<comment type="pathway">
    <text evidence="2">Lipid metabolism.</text>
</comment>
<sequence>MADSNDAPTIPLSLLNGKNQTEFNSSGYFEDSPSAKATDATDENVDDDTFSSDGTNGEKRKKPAVTKLVDRQKFVNYWKCAVNAFGITHEGMMLKKDALEKVRKLFASSQKANIHVKECVFDGLGSTILGFVENDREDILTLLLNHIPFPVDTLIELGAGIGRLTFALQPLTKVIVAVDFLQEYIEENKKSHYDAVYRPKDDFICADAVKFERPLNSFDVVFWNWLLMYFTDEEVNNFILKAFSWVKLGGFLFCRESCGQPSDGNTNRPWAIGGNPTSYRQSSFYTDLLTRYLGENGFGMRVLCSEKCVSTYSKNGGNSSQIMWLIQRTF</sequence>
<dbReference type="GO" id="GO:0032259">
    <property type="term" value="P:methylation"/>
    <property type="evidence" value="ECO:0007669"/>
    <property type="project" value="UniProtKB-KW"/>
</dbReference>
<accession>A0ABQ7JEK1</accession>
<dbReference type="SUPFAM" id="SSF53335">
    <property type="entry name" value="S-adenosyl-L-methionine-dependent methyltransferases"/>
    <property type="match status" value="1"/>
</dbReference>
<proteinExistence type="predicted"/>
<gene>
    <name evidence="11" type="ORF">IE077_003741</name>
</gene>
<comment type="pathway">
    <text evidence="1">Phospholipid metabolism; phosphatidylcholine biosynthesis.</text>
</comment>
<reference evidence="11 12" key="1">
    <citation type="journal article" date="2020" name="bioRxiv">
        <title>Metabolic contributions of an alphaproteobacterial endosymbiont in the apicomplexan Cardiosporidium cionae.</title>
        <authorList>
            <person name="Hunter E.S."/>
            <person name="Paight C.J."/>
            <person name="Lane C.E."/>
        </authorList>
    </citation>
    <scope>NUCLEOTIDE SEQUENCE [LARGE SCALE GENOMIC DNA]</scope>
    <source>
        <strain evidence="11">ESH_2018</strain>
    </source>
</reference>
<evidence type="ECO:0000256" key="4">
    <source>
        <dbReference type="ARBA" id="ARBA00022679"/>
    </source>
</evidence>
<dbReference type="Gene3D" id="3.40.50.150">
    <property type="entry name" value="Vaccinia Virus protein VP39"/>
    <property type="match status" value="1"/>
</dbReference>
<evidence type="ECO:0000256" key="6">
    <source>
        <dbReference type="ARBA" id="ARBA00047619"/>
    </source>
</evidence>
<comment type="catalytic activity">
    <reaction evidence="7">
        <text>phosphoethanolamine + S-adenosyl-L-methionine = N-methylethanolamine phosphate + S-adenosyl-L-homocysteine + H(+)</text>
        <dbReference type="Rhea" id="RHEA:20365"/>
        <dbReference type="ChEBI" id="CHEBI:15378"/>
        <dbReference type="ChEBI" id="CHEBI:57781"/>
        <dbReference type="ChEBI" id="CHEBI:57856"/>
        <dbReference type="ChEBI" id="CHEBI:58190"/>
        <dbReference type="ChEBI" id="CHEBI:59789"/>
        <dbReference type="EC" id="2.1.1.103"/>
    </reaction>
    <physiologicalReaction direction="left-to-right" evidence="7">
        <dbReference type="Rhea" id="RHEA:20366"/>
    </physiologicalReaction>
</comment>
<comment type="catalytic activity">
    <reaction evidence="8">
        <text>N-methylethanolamine phosphate + S-adenosyl-L-methionine = N,N-dimethylethanolamine phosphate + S-adenosyl-L-homocysteine + H(+)</text>
        <dbReference type="Rhea" id="RHEA:25321"/>
        <dbReference type="ChEBI" id="CHEBI:15378"/>
        <dbReference type="ChEBI" id="CHEBI:57781"/>
        <dbReference type="ChEBI" id="CHEBI:57856"/>
        <dbReference type="ChEBI" id="CHEBI:58641"/>
        <dbReference type="ChEBI" id="CHEBI:59789"/>
        <dbReference type="EC" id="2.1.1.103"/>
    </reaction>
    <physiologicalReaction direction="left-to-right" evidence="8">
        <dbReference type="Rhea" id="RHEA:25322"/>
    </physiologicalReaction>
</comment>
<dbReference type="InterPro" id="IPR029063">
    <property type="entry name" value="SAM-dependent_MTases_sf"/>
</dbReference>
<dbReference type="PANTHER" id="PTHR44307:SF2">
    <property type="entry name" value="PHOSPHOETHANOLAMINE METHYLTRANSFERASE ISOFORM X1"/>
    <property type="match status" value="1"/>
</dbReference>
<evidence type="ECO:0000259" key="10">
    <source>
        <dbReference type="Pfam" id="PF13649"/>
    </source>
</evidence>
<evidence type="ECO:0000313" key="12">
    <source>
        <dbReference type="Proteomes" id="UP000823046"/>
    </source>
</evidence>
<comment type="catalytic activity">
    <reaction evidence="6">
        <text>N,N-dimethylethanolamine phosphate + S-adenosyl-L-methionine = phosphocholine + S-adenosyl-L-homocysteine + H(+)</text>
        <dbReference type="Rhea" id="RHEA:25325"/>
        <dbReference type="ChEBI" id="CHEBI:15378"/>
        <dbReference type="ChEBI" id="CHEBI:57856"/>
        <dbReference type="ChEBI" id="CHEBI:58641"/>
        <dbReference type="ChEBI" id="CHEBI:59789"/>
        <dbReference type="ChEBI" id="CHEBI:295975"/>
        <dbReference type="EC" id="2.1.1.103"/>
    </reaction>
    <physiologicalReaction direction="left-to-right" evidence="6">
        <dbReference type="Rhea" id="RHEA:25326"/>
    </physiologicalReaction>
</comment>
<dbReference type="Proteomes" id="UP000823046">
    <property type="component" value="Unassembled WGS sequence"/>
</dbReference>
<feature type="domain" description="Methyltransferase" evidence="10">
    <location>
        <begin position="155"/>
        <end position="250"/>
    </location>
</feature>
<dbReference type="CDD" id="cd02440">
    <property type="entry name" value="AdoMet_MTases"/>
    <property type="match status" value="1"/>
</dbReference>
<evidence type="ECO:0000256" key="2">
    <source>
        <dbReference type="ARBA" id="ARBA00005189"/>
    </source>
</evidence>
<dbReference type="EMBL" id="JADAQX010000054">
    <property type="protein sequence ID" value="KAF8822441.1"/>
    <property type="molecule type" value="Genomic_DNA"/>
</dbReference>
<feature type="compositionally biased region" description="Acidic residues" evidence="9">
    <location>
        <begin position="40"/>
        <end position="50"/>
    </location>
</feature>
<evidence type="ECO:0000256" key="3">
    <source>
        <dbReference type="ARBA" id="ARBA00022603"/>
    </source>
</evidence>
<keyword evidence="4" id="KW-0808">Transferase</keyword>
<dbReference type="Pfam" id="PF13649">
    <property type="entry name" value="Methyltransf_25"/>
    <property type="match status" value="1"/>
</dbReference>
<organism evidence="11 12">
    <name type="scientific">Cardiosporidium cionae</name>
    <dbReference type="NCBI Taxonomy" id="476202"/>
    <lineage>
        <taxon>Eukaryota</taxon>
        <taxon>Sar</taxon>
        <taxon>Alveolata</taxon>
        <taxon>Apicomplexa</taxon>
        <taxon>Aconoidasida</taxon>
        <taxon>Nephromycida</taxon>
        <taxon>Cardiosporidium</taxon>
    </lineage>
</organism>
<dbReference type="InterPro" id="IPR041698">
    <property type="entry name" value="Methyltransf_25"/>
</dbReference>